<comment type="similarity">
    <text evidence="2 4">Belongs to the archaeal flagellin family.</text>
</comment>
<dbReference type="GO" id="GO:0005198">
    <property type="term" value="F:structural molecule activity"/>
    <property type="evidence" value="ECO:0007669"/>
    <property type="project" value="InterPro"/>
</dbReference>
<keyword evidence="3 4" id="KW-0974">Archaeal flagellum</keyword>
<dbReference type="AlphaFoldDB" id="A0A075MS76"/>
<accession>A0A075MS76</accession>
<comment type="subcellular location">
    <subcellularLocation>
        <location evidence="1 4">Archaeal flagellum</location>
    </subcellularLocation>
</comment>
<dbReference type="GeneID" id="41598070"/>
<dbReference type="STRING" id="1459636.NTE_02354"/>
<organism evidence="6 7">
    <name type="scientific">Candidatus Nitrososphaera evergladensis SR1</name>
    <dbReference type="NCBI Taxonomy" id="1459636"/>
    <lineage>
        <taxon>Archaea</taxon>
        <taxon>Nitrososphaerota</taxon>
        <taxon>Nitrososphaeria</taxon>
        <taxon>Nitrososphaerales</taxon>
        <taxon>Nitrososphaeraceae</taxon>
        <taxon>Nitrososphaera</taxon>
    </lineage>
</organism>
<dbReference type="EMBL" id="CP007174">
    <property type="protein sequence ID" value="AIF84406.1"/>
    <property type="molecule type" value="Genomic_DNA"/>
</dbReference>
<gene>
    <name evidence="6" type="ORF">NTE_02354</name>
</gene>
<keyword evidence="6" id="KW-0969">Cilium</keyword>
<evidence type="ECO:0000313" key="6">
    <source>
        <dbReference type="EMBL" id="AIF84406.1"/>
    </source>
</evidence>
<evidence type="ECO:0000256" key="5">
    <source>
        <dbReference type="SAM" id="Phobius"/>
    </source>
</evidence>
<keyword evidence="5" id="KW-0812">Transmembrane</keyword>
<sequence>MIPRRGVTGVESAIVLIAFVIVAAAIAYVVLNSGFQTTEKAKSAITSGLSEASSGIEVAGAATGKGNVTNAVVAAYTIPAKLAAGGSSIDIAPDKMIIRYSSKAVSYDNIYSGIMSNTTFASMDDAIQQAKDENMIVRKPGEGAGPANTAAIVYFTTNTNNNKVLDPAEQIMILVVFKDAERPAALDVARLEVIPASGAPLSVERTIPPVADAVIRLD</sequence>
<dbReference type="eggNOG" id="arCOG01829">
    <property type="taxonomic scope" value="Archaea"/>
</dbReference>
<protein>
    <recommendedName>
        <fullName evidence="4">Flagellin</fullName>
    </recommendedName>
</protein>
<evidence type="ECO:0000313" key="7">
    <source>
        <dbReference type="Proteomes" id="UP000028194"/>
    </source>
</evidence>
<keyword evidence="6" id="KW-0282">Flagellum</keyword>
<keyword evidence="5" id="KW-1133">Transmembrane helix</keyword>
<reference evidence="6 7" key="1">
    <citation type="journal article" date="2014" name="PLoS ONE">
        <title>Genome Sequence of Candidatus Nitrososphaera evergladensis from Group I.1b Enriched from Everglades Soil Reveals Novel Genomic Features of the Ammonia-Oxidizing Archaea.</title>
        <authorList>
            <person name="Zhalnina K.V."/>
            <person name="Dias R."/>
            <person name="Leonard M.T."/>
            <person name="Dorr de Quadros P."/>
            <person name="Camargo F.A."/>
            <person name="Drew J.C."/>
            <person name="Farmerie W.G."/>
            <person name="Daroub S.H."/>
            <person name="Triplett E.W."/>
        </authorList>
    </citation>
    <scope>NUCLEOTIDE SEQUENCE [LARGE SCALE GENOMIC DNA]</scope>
    <source>
        <strain evidence="6 7">SR1</strain>
    </source>
</reference>
<dbReference type="Pfam" id="PF01917">
    <property type="entry name" value="Flagellin_arch-type"/>
    <property type="match status" value="1"/>
</dbReference>
<name>A0A075MS76_9ARCH</name>
<dbReference type="PANTHER" id="PTHR35903">
    <property type="entry name" value="FLAGELLIN B1"/>
    <property type="match status" value="1"/>
</dbReference>
<keyword evidence="7" id="KW-1185">Reference proteome</keyword>
<evidence type="ECO:0000256" key="4">
    <source>
        <dbReference type="RuleBase" id="RU361282"/>
    </source>
</evidence>
<dbReference type="KEGG" id="nev:NTE_02354"/>
<dbReference type="GO" id="GO:0097589">
    <property type="term" value="C:archaeal-type flagellum"/>
    <property type="evidence" value="ECO:0007669"/>
    <property type="project" value="UniProtKB-SubCell"/>
</dbReference>
<keyword evidence="6" id="KW-0966">Cell projection</keyword>
<feature type="transmembrane region" description="Helical" evidence="5">
    <location>
        <begin position="12"/>
        <end position="31"/>
    </location>
</feature>
<dbReference type="OrthoDB" id="19112at2157"/>
<dbReference type="NCBIfam" id="TIGR02537">
    <property type="entry name" value="arch_flag_Nterm"/>
    <property type="match status" value="1"/>
</dbReference>
<evidence type="ECO:0000256" key="2">
    <source>
        <dbReference type="ARBA" id="ARBA00010256"/>
    </source>
</evidence>
<dbReference type="InterPro" id="IPR002774">
    <property type="entry name" value="Flagellin_arc-type"/>
</dbReference>
<dbReference type="GO" id="GO:0097588">
    <property type="term" value="P:archaeal or bacterial-type flagellum-dependent cell motility"/>
    <property type="evidence" value="ECO:0007669"/>
    <property type="project" value="InterPro"/>
</dbReference>
<dbReference type="PANTHER" id="PTHR35903:SF1">
    <property type="entry name" value="FLAGELLIN B1"/>
    <property type="match status" value="1"/>
</dbReference>
<dbReference type="HOGENOM" id="CLU_084671_0_0_2"/>
<comment type="function">
    <text evidence="4">Flagellin is the subunit protein which polymerizes to form the filaments of archaeal flagella.</text>
</comment>
<evidence type="ECO:0000256" key="3">
    <source>
        <dbReference type="ARBA" id="ARBA00022440"/>
    </source>
</evidence>
<proteinExistence type="inferred from homology"/>
<dbReference type="RefSeq" id="WP_148700986.1">
    <property type="nucleotide sequence ID" value="NZ_CP007174.1"/>
</dbReference>
<evidence type="ECO:0000256" key="1">
    <source>
        <dbReference type="ARBA" id="ARBA00004618"/>
    </source>
</evidence>
<keyword evidence="5" id="KW-0472">Membrane</keyword>
<dbReference type="InterPro" id="IPR013373">
    <property type="entry name" value="Flagellin/pilin_N_arc"/>
</dbReference>
<dbReference type="Proteomes" id="UP000028194">
    <property type="component" value="Chromosome"/>
</dbReference>